<dbReference type="Proteomes" id="UP001597413">
    <property type="component" value="Unassembled WGS sequence"/>
</dbReference>
<evidence type="ECO:0000313" key="8">
    <source>
        <dbReference type="Proteomes" id="UP001597413"/>
    </source>
</evidence>
<evidence type="ECO:0000256" key="3">
    <source>
        <dbReference type="ARBA" id="ARBA00022777"/>
    </source>
</evidence>
<dbReference type="SUPFAM" id="SSF63999">
    <property type="entry name" value="Thiamin pyrophosphokinase, catalytic domain"/>
    <property type="match status" value="1"/>
</dbReference>
<evidence type="ECO:0000256" key="1">
    <source>
        <dbReference type="ARBA" id="ARBA00022679"/>
    </source>
</evidence>
<dbReference type="InterPro" id="IPR006282">
    <property type="entry name" value="Thi_PPkinase"/>
</dbReference>
<reference evidence="8" key="1">
    <citation type="journal article" date="2019" name="Int. J. Syst. Evol. Microbiol.">
        <title>The Global Catalogue of Microorganisms (GCM) 10K type strain sequencing project: providing services to taxonomists for standard genome sequencing and annotation.</title>
        <authorList>
            <consortium name="The Broad Institute Genomics Platform"/>
            <consortium name="The Broad Institute Genome Sequencing Center for Infectious Disease"/>
            <person name="Wu L."/>
            <person name="Ma J."/>
        </authorList>
    </citation>
    <scope>NUCLEOTIDE SEQUENCE [LARGE SCALE GENOMIC DNA]</scope>
    <source>
        <strain evidence="8">CCUG 55131</strain>
    </source>
</reference>
<dbReference type="InterPro" id="IPR053149">
    <property type="entry name" value="TPK"/>
</dbReference>
<dbReference type="InterPro" id="IPR036759">
    <property type="entry name" value="TPK_catalytic_sf"/>
</dbReference>
<name>A0ABW5A8U7_9RHOB</name>
<sequence>MSEMIVQCEGGVTLLGGGAAEAADIATALALAPPLVAADGGAETALNQGLMPLAVIGDMDSLSTEAQARLGPRIHRIAEQDSTDFGKCLQRVEARFYLCLGFTGLRLDHTLAALSEIAARPAQAVVLIAEDEVIFRAPPQLALDLPIGTRLSLYPMGPSRGRAEGLLWPLDGLAFTPAGRVGTSNSVTGPVRLEITGPMLVLVPKAHLTAVLAALVR</sequence>
<dbReference type="PANTHER" id="PTHR41299">
    <property type="entry name" value="THIAMINE PYROPHOSPHOKINASE"/>
    <property type="match status" value="1"/>
</dbReference>
<dbReference type="EMBL" id="JBHUIX010000009">
    <property type="protein sequence ID" value="MFD2174291.1"/>
    <property type="molecule type" value="Genomic_DNA"/>
</dbReference>
<protein>
    <recommendedName>
        <fullName evidence="5">Thiamine diphosphokinase</fullName>
        <ecNumber evidence="5">2.7.6.2</ecNumber>
    </recommendedName>
</protein>
<dbReference type="GO" id="GO:0004788">
    <property type="term" value="F:thiamine diphosphokinase activity"/>
    <property type="evidence" value="ECO:0007669"/>
    <property type="project" value="UniProtKB-EC"/>
</dbReference>
<dbReference type="NCBIfam" id="TIGR01378">
    <property type="entry name" value="thi_PPkinase"/>
    <property type="match status" value="1"/>
</dbReference>
<dbReference type="RefSeq" id="WP_377389629.1">
    <property type="nucleotide sequence ID" value="NZ_JBHUIX010000009.1"/>
</dbReference>
<dbReference type="InterPro" id="IPR007371">
    <property type="entry name" value="TPK_catalytic"/>
</dbReference>
<organism evidence="7 8">
    <name type="scientific">Rhodobacter lacus</name>
    <dbReference type="NCBI Taxonomy" id="1641972"/>
    <lineage>
        <taxon>Bacteria</taxon>
        <taxon>Pseudomonadati</taxon>
        <taxon>Pseudomonadota</taxon>
        <taxon>Alphaproteobacteria</taxon>
        <taxon>Rhodobacterales</taxon>
        <taxon>Rhodobacter group</taxon>
        <taxon>Rhodobacter</taxon>
    </lineage>
</organism>
<dbReference type="CDD" id="cd07995">
    <property type="entry name" value="TPK"/>
    <property type="match status" value="1"/>
</dbReference>
<evidence type="ECO:0000259" key="6">
    <source>
        <dbReference type="Pfam" id="PF04263"/>
    </source>
</evidence>
<dbReference type="Pfam" id="PF04263">
    <property type="entry name" value="TPK_catalytic"/>
    <property type="match status" value="1"/>
</dbReference>
<accession>A0ABW5A8U7</accession>
<dbReference type="InterPro" id="IPR036371">
    <property type="entry name" value="TPK_B1-bd_sf"/>
</dbReference>
<evidence type="ECO:0000256" key="4">
    <source>
        <dbReference type="ARBA" id="ARBA00022840"/>
    </source>
</evidence>
<dbReference type="PANTHER" id="PTHR41299:SF1">
    <property type="entry name" value="THIAMINE PYROPHOSPHOKINASE"/>
    <property type="match status" value="1"/>
</dbReference>
<keyword evidence="2" id="KW-0547">Nucleotide-binding</keyword>
<comment type="caution">
    <text evidence="7">The sequence shown here is derived from an EMBL/GenBank/DDBJ whole genome shotgun (WGS) entry which is preliminary data.</text>
</comment>
<dbReference type="Gene3D" id="3.40.50.10240">
    <property type="entry name" value="Thiamin pyrophosphokinase, catalytic domain"/>
    <property type="match status" value="1"/>
</dbReference>
<keyword evidence="8" id="KW-1185">Reference proteome</keyword>
<feature type="domain" description="Thiamin pyrophosphokinase catalytic" evidence="6">
    <location>
        <begin position="34"/>
        <end position="118"/>
    </location>
</feature>
<dbReference type="SUPFAM" id="SSF63862">
    <property type="entry name" value="Thiamin pyrophosphokinase, substrate-binding domain"/>
    <property type="match status" value="1"/>
</dbReference>
<keyword evidence="3" id="KW-0418">Kinase</keyword>
<dbReference type="EC" id="2.7.6.2" evidence="5"/>
<gene>
    <name evidence="7" type="ORF">ACFSM0_09335</name>
</gene>
<evidence type="ECO:0000256" key="5">
    <source>
        <dbReference type="NCBIfam" id="TIGR01378"/>
    </source>
</evidence>
<proteinExistence type="predicted"/>
<keyword evidence="1 7" id="KW-0808">Transferase</keyword>
<evidence type="ECO:0000256" key="2">
    <source>
        <dbReference type="ARBA" id="ARBA00022741"/>
    </source>
</evidence>
<evidence type="ECO:0000313" key="7">
    <source>
        <dbReference type="EMBL" id="MFD2174291.1"/>
    </source>
</evidence>
<keyword evidence="4" id="KW-0067">ATP-binding</keyword>